<dbReference type="AlphaFoldDB" id="A0A1S1P4I3"/>
<dbReference type="CDD" id="cd02227">
    <property type="entry name" value="cupin_TM1112-like"/>
    <property type="match status" value="1"/>
</dbReference>
<dbReference type="SUPFAM" id="SSF51182">
    <property type="entry name" value="RmlC-like cupins"/>
    <property type="match status" value="1"/>
</dbReference>
<dbReference type="GeneID" id="72991442"/>
<name>A0A1S1P4I3_METEX</name>
<dbReference type="Proteomes" id="UP000180215">
    <property type="component" value="Unassembled WGS sequence"/>
</dbReference>
<evidence type="ECO:0000313" key="3">
    <source>
        <dbReference type="Proteomes" id="UP000180215"/>
    </source>
</evidence>
<dbReference type="OMA" id="KGTWEVL"/>
<evidence type="ECO:0000313" key="2">
    <source>
        <dbReference type="EMBL" id="OHV15512.1"/>
    </source>
</evidence>
<dbReference type="RefSeq" id="WP_015823920.1">
    <property type="nucleotide sequence ID" value="NZ_JAKRTA010000001.1"/>
</dbReference>
<dbReference type="Pfam" id="PF05899">
    <property type="entry name" value="Cupin_3"/>
    <property type="match status" value="1"/>
</dbReference>
<proteinExistence type="predicted"/>
<dbReference type="InterPro" id="IPR008579">
    <property type="entry name" value="UGlyAH_Cupin_dom"/>
</dbReference>
<reference evidence="2 3" key="1">
    <citation type="submission" date="2016-10" db="EMBL/GenBank/DDBJ databases">
        <title>Draft genome sequence of Methylobacterium extorquens CP3, a seed endophyte of Crotalaria pumila with plant growth-promoting and metal tolerance properties.</title>
        <authorList>
            <person name="Sanchez-Lopez A.S."/>
            <person name="Van Hamme J.D."/>
            <person name="Thijs S."/>
            <person name="Mcammond B.M."/>
            <person name="Stevens V."/>
            <person name="Gonzalez-Chavez M.D.C."/>
            <person name="Vangronsveld J."/>
        </authorList>
    </citation>
    <scope>NUCLEOTIDE SEQUENCE [LARGE SCALE GENOMIC DNA]</scope>
    <source>
        <strain evidence="2 3">CP3</strain>
    </source>
</reference>
<comment type="caution">
    <text evidence="2">The sequence shown here is derived from an EMBL/GenBank/DDBJ whole genome shotgun (WGS) entry which is preliminary data.</text>
</comment>
<feature type="domain" description="(S)-ureidoglycine aminohydrolase cupin" evidence="1">
    <location>
        <begin position="39"/>
        <end position="110"/>
    </location>
</feature>
<dbReference type="InterPro" id="IPR014710">
    <property type="entry name" value="RmlC-like_jellyroll"/>
</dbReference>
<accession>A0A1S1P4I3</accession>
<sequence length="123" mass="13208">MKTVIAFANSSAEPSTYRPAPERILAGDPVQTATLHFTSADGRFSAGTWAAERGTWRVVFTESEFCHLLEGVIVVTDEAGTQTTFRAGDAFVSPAGFTGTWEIVEPARKLFAFYESPSNPGGS</sequence>
<protein>
    <submittedName>
        <fullName evidence="2">Transcriptional regulator</fullName>
    </submittedName>
</protein>
<dbReference type="Gene3D" id="2.60.120.10">
    <property type="entry name" value="Jelly Rolls"/>
    <property type="match status" value="1"/>
</dbReference>
<evidence type="ECO:0000259" key="1">
    <source>
        <dbReference type="Pfam" id="PF05899"/>
    </source>
</evidence>
<dbReference type="EMBL" id="MNAO01000259">
    <property type="protein sequence ID" value="OHV15512.1"/>
    <property type="molecule type" value="Genomic_DNA"/>
</dbReference>
<dbReference type="PANTHER" id="PTHR40943">
    <property type="entry name" value="CYTOPLASMIC PROTEIN-RELATED"/>
    <property type="match status" value="1"/>
</dbReference>
<gene>
    <name evidence="2" type="ORF">BK022_18515</name>
</gene>
<dbReference type="PANTHER" id="PTHR40943:SF2">
    <property type="entry name" value="(S)-UREIDOGLYCINE AMINOHYDROLASE CUPIN DOMAIN-CONTAINING PROTEIN"/>
    <property type="match status" value="1"/>
</dbReference>
<organism evidence="2 3">
    <name type="scientific">Methylorubrum extorquens</name>
    <name type="common">Methylobacterium dichloromethanicum</name>
    <name type="synonym">Methylobacterium extorquens</name>
    <dbReference type="NCBI Taxonomy" id="408"/>
    <lineage>
        <taxon>Bacteria</taxon>
        <taxon>Pseudomonadati</taxon>
        <taxon>Pseudomonadota</taxon>
        <taxon>Alphaproteobacteria</taxon>
        <taxon>Hyphomicrobiales</taxon>
        <taxon>Methylobacteriaceae</taxon>
        <taxon>Methylorubrum</taxon>
    </lineage>
</organism>
<dbReference type="InterPro" id="IPR011051">
    <property type="entry name" value="RmlC_Cupin_sf"/>
</dbReference>